<gene>
    <name evidence="1" type="ORF">CEXT_477271</name>
</gene>
<dbReference type="Proteomes" id="UP001054945">
    <property type="component" value="Unassembled WGS sequence"/>
</dbReference>
<reference evidence="1 2" key="1">
    <citation type="submission" date="2021-06" db="EMBL/GenBank/DDBJ databases">
        <title>Caerostris extrusa draft genome.</title>
        <authorList>
            <person name="Kono N."/>
            <person name="Arakawa K."/>
        </authorList>
    </citation>
    <scope>NUCLEOTIDE SEQUENCE [LARGE SCALE GENOMIC DNA]</scope>
</reference>
<proteinExistence type="predicted"/>
<sequence length="125" mass="14417">MIAIGFRPKWVITSVHRLSLAGASFLRLQALRNLKSFHKNGGKKILTQSVINSFDTWGSKDCIAVILLLGGIPRVHKFRDWPDPLSLEFRWQMGFPVRNSYSLSIYKPEEFFTVMRVTSGLHRRK</sequence>
<accession>A0AAV4VF83</accession>
<organism evidence="1 2">
    <name type="scientific">Caerostris extrusa</name>
    <name type="common">Bark spider</name>
    <name type="synonym">Caerostris bankana</name>
    <dbReference type="NCBI Taxonomy" id="172846"/>
    <lineage>
        <taxon>Eukaryota</taxon>
        <taxon>Metazoa</taxon>
        <taxon>Ecdysozoa</taxon>
        <taxon>Arthropoda</taxon>
        <taxon>Chelicerata</taxon>
        <taxon>Arachnida</taxon>
        <taxon>Araneae</taxon>
        <taxon>Araneomorphae</taxon>
        <taxon>Entelegynae</taxon>
        <taxon>Araneoidea</taxon>
        <taxon>Araneidae</taxon>
        <taxon>Caerostris</taxon>
    </lineage>
</organism>
<dbReference type="AlphaFoldDB" id="A0AAV4VF83"/>
<dbReference type="EMBL" id="BPLR01014418">
    <property type="protein sequence ID" value="GIY68664.1"/>
    <property type="molecule type" value="Genomic_DNA"/>
</dbReference>
<name>A0AAV4VF83_CAEEX</name>
<evidence type="ECO:0000313" key="1">
    <source>
        <dbReference type="EMBL" id="GIY68664.1"/>
    </source>
</evidence>
<comment type="caution">
    <text evidence="1">The sequence shown here is derived from an EMBL/GenBank/DDBJ whole genome shotgun (WGS) entry which is preliminary data.</text>
</comment>
<keyword evidence="2" id="KW-1185">Reference proteome</keyword>
<protein>
    <submittedName>
        <fullName evidence="1">Uncharacterized protein</fullName>
    </submittedName>
</protein>
<evidence type="ECO:0000313" key="2">
    <source>
        <dbReference type="Proteomes" id="UP001054945"/>
    </source>
</evidence>